<evidence type="ECO:0000256" key="2">
    <source>
        <dbReference type="ARBA" id="ARBA00022670"/>
    </source>
</evidence>
<dbReference type="PANTHER" id="PTHR11010:SF117">
    <property type="entry name" value="SERINE PROTEASE 16"/>
    <property type="match status" value="1"/>
</dbReference>
<dbReference type="SUPFAM" id="SSF53474">
    <property type="entry name" value="alpha/beta-Hydrolases"/>
    <property type="match status" value="1"/>
</dbReference>
<proteinExistence type="inferred from homology"/>
<dbReference type="GO" id="GO:0006508">
    <property type="term" value="P:proteolysis"/>
    <property type="evidence" value="ECO:0007669"/>
    <property type="project" value="UniProtKB-KW"/>
</dbReference>
<sequence length="717" mass="78896">MVDSPSSVFSLLSRRIWLALAAILLLIAISSPSTGVAAIRTQTTAKRVPGLSSLFAFKHAEALSLGIQDLSLPAFISDIDEEDADDLKVGATKEKSPYGPHTFTQPLDHFHNTTKATFKQRFWISLKHYDPNSTSPTPVYVVDGGETSGANRIPFLENGILDILAEATGGISIVLEHRYYGTSKPRLRDIGNKTYWDVDALRWLTNEQALEDSARFMRHVKLPGIASASAQSNLTADKTPWIYIGGSYAGARAAHMRVLYPDIVFGAISTSGVSAAIDSFPQYYYPIARGADPACTQAIQAAVGAFDAIAVPAHHRTSKASHNKKEDALRTLFHAKDLDWDDLANLLSSQLGYFQALNWDPAVSSPGWAQFCDVMTNKTAIKSPVLTSSSSSKRDVSRLSRLAVVQESFARSSVPSLRAELERAFSISSHEEKKNDDDELPDELFRLASYVRANLIEPCLRSGATLRQCFSTKGEEAWKDFVRAPKLSSSKAWMYQVCTQWGYFQGSAPKQISISNMPDSDPHKRIHPHSEGPEQRPMILTDKADDAGRLTASGLFDDRSRSTAFSPGPQLVSSLLTLSYTSSYCPEAYPPTSISPGVPDRPDINEINRLGAFDVGLVPVDSASSSHKGGLDRLAIINGQFDPWRPATPHSEEFAGGGARSDTLMRPFKLIPNCWHHCDQNGLSSEDRKAGKEPERIRKIHEEEVEFVQAWLERWGQ</sequence>
<dbReference type="GO" id="GO:0008239">
    <property type="term" value="F:dipeptidyl-peptidase activity"/>
    <property type="evidence" value="ECO:0007669"/>
    <property type="project" value="TreeGrafter"/>
</dbReference>
<keyword evidence="5" id="KW-0325">Glycoprotein</keyword>
<evidence type="ECO:0000256" key="4">
    <source>
        <dbReference type="ARBA" id="ARBA00022801"/>
    </source>
</evidence>
<dbReference type="Proteomes" id="UP000077521">
    <property type="component" value="Unassembled WGS sequence"/>
</dbReference>
<accession>A0A177TPY7</accession>
<keyword evidence="7" id="KW-1185">Reference proteome</keyword>
<dbReference type="Pfam" id="PF05577">
    <property type="entry name" value="Peptidase_S28"/>
    <property type="match status" value="1"/>
</dbReference>
<reference evidence="6" key="1">
    <citation type="submission" date="2016-04" db="EMBL/GenBank/DDBJ databases">
        <authorList>
            <person name="Nguyen H.D."/>
            <person name="Samba Siva P."/>
            <person name="Cullis J."/>
            <person name="Levesque C.A."/>
            <person name="Hambleton S."/>
        </authorList>
    </citation>
    <scope>NUCLEOTIDE SEQUENCE</scope>
    <source>
        <strain evidence="6">DAOMC 236416</strain>
    </source>
</reference>
<keyword evidence="3" id="KW-0732">Signal</keyword>
<evidence type="ECO:0000256" key="5">
    <source>
        <dbReference type="ARBA" id="ARBA00023180"/>
    </source>
</evidence>
<dbReference type="InterPro" id="IPR008758">
    <property type="entry name" value="Peptidase_S28"/>
</dbReference>
<evidence type="ECO:0000256" key="1">
    <source>
        <dbReference type="ARBA" id="ARBA00011079"/>
    </source>
</evidence>
<evidence type="ECO:0000256" key="3">
    <source>
        <dbReference type="ARBA" id="ARBA00022729"/>
    </source>
</evidence>
<reference evidence="6" key="2">
    <citation type="journal article" date="2019" name="IMA Fungus">
        <title>Genome sequencing and comparison of five Tilletia species to identify candidate genes for the detection of regulated species infecting wheat.</title>
        <authorList>
            <person name="Nguyen H.D.T."/>
            <person name="Sultana T."/>
            <person name="Kesanakurti P."/>
            <person name="Hambleton S."/>
        </authorList>
    </citation>
    <scope>NUCLEOTIDE SEQUENCE</scope>
    <source>
        <strain evidence="6">DAOMC 236416</strain>
    </source>
</reference>
<evidence type="ECO:0000313" key="6">
    <source>
        <dbReference type="EMBL" id="KAE8250500.1"/>
    </source>
</evidence>
<evidence type="ECO:0008006" key="8">
    <source>
        <dbReference type="Google" id="ProtNLM"/>
    </source>
</evidence>
<comment type="caution">
    <text evidence="6">The sequence shown here is derived from an EMBL/GenBank/DDBJ whole genome shotgun (WGS) entry which is preliminary data.</text>
</comment>
<dbReference type="InterPro" id="IPR029058">
    <property type="entry name" value="AB_hydrolase_fold"/>
</dbReference>
<dbReference type="Gene3D" id="3.40.50.1820">
    <property type="entry name" value="alpha/beta hydrolase"/>
    <property type="match status" value="2"/>
</dbReference>
<comment type="similarity">
    <text evidence="1">Belongs to the peptidase S28 family.</text>
</comment>
<gene>
    <name evidence="6" type="ORF">A4X13_0g4671</name>
</gene>
<dbReference type="EMBL" id="LWDF02000319">
    <property type="protein sequence ID" value="KAE8250500.1"/>
    <property type="molecule type" value="Genomic_DNA"/>
</dbReference>
<dbReference type="PANTHER" id="PTHR11010">
    <property type="entry name" value="PROTEASE S28 PRO-X CARBOXYPEPTIDASE-RELATED"/>
    <property type="match status" value="1"/>
</dbReference>
<name>A0A177TPY7_9BASI</name>
<dbReference type="AlphaFoldDB" id="A0A177TPY7"/>
<evidence type="ECO:0000313" key="7">
    <source>
        <dbReference type="Proteomes" id="UP000077521"/>
    </source>
</evidence>
<keyword evidence="4" id="KW-0378">Hydrolase</keyword>
<keyword evidence="2" id="KW-0645">Protease</keyword>
<organism evidence="6 7">
    <name type="scientific">Tilletia indica</name>
    <dbReference type="NCBI Taxonomy" id="43049"/>
    <lineage>
        <taxon>Eukaryota</taxon>
        <taxon>Fungi</taxon>
        <taxon>Dikarya</taxon>
        <taxon>Basidiomycota</taxon>
        <taxon>Ustilaginomycotina</taxon>
        <taxon>Exobasidiomycetes</taxon>
        <taxon>Tilletiales</taxon>
        <taxon>Tilletiaceae</taxon>
        <taxon>Tilletia</taxon>
    </lineage>
</organism>
<protein>
    <recommendedName>
        <fullName evidence="8">Serine carboxypeptidase S28</fullName>
    </recommendedName>
</protein>
<dbReference type="GO" id="GO:0070008">
    <property type="term" value="F:serine-type exopeptidase activity"/>
    <property type="evidence" value="ECO:0007669"/>
    <property type="project" value="InterPro"/>
</dbReference>